<keyword evidence="2" id="KW-0805">Transcription regulation</keyword>
<keyword evidence="4" id="KW-0010">Activator</keyword>
<dbReference type="SUPFAM" id="SSF53850">
    <property type="entry name" value="Periplasmic binding protein-like II"/>
    <property type="match status" value="1"/>
</dbReference>
<dbReference type="Pfam" id="PF03466">
    <property type="entry name" value="LysR_substrate"/>
    <property type="match status" value="1"/>
</dbReference>
<dbReference type="PRINTS" id="PR00039">
    <property type="entry name" value="HTHLYSR"/>
</dbReference>
<keyword evidence="5" id="KW-0804">Transcription</keyword>
<evidence type="ECO:0000313" key="8">
    <source>
        <dbReference type="Proteomes" id="UP001267426"/>
    </source>
</evidence>
<dbReference type="Pfam" id="PF00126">
    <property type="entry name" value="HTH_1"/>
    <property type="match status" value="1"/>
</dbReference>
<dbReference type="Gene3D" id="3.40.190.10">
    <property type="entry name" value="Periplasmic binding protein-like II"/>
    <property type="match status" value="2"/>
</dbReference>
<dbReference type="PROSITE" id="PS50931">
    <property type="entry name" value="HTH_LYSR"/>
    <property type="match status" value="1"/>
</dbReference>
<dbReference type="InterPro" id="IPR000847">
    <property type="entry name" value="LysR_HTH_N"/>
</dbReference>
<dbReference type="CDD" id="cd08411">
    <property type="entry name" value="PBP2_OxyR"/>
    <property type="match status" value="1"/>
</dbReference>
<protein>
    <submittedName>
        <fullName evidence="7">LysR substrate-binding domain-containing protein</fullName>
    </submittedName>
</protein>
<dbReference type="PANTHER" id="PTHR30346:SF26">
    <property type="entry name" value="HYDROGEN PEROXIDE-INDUCIBLE GENES ACTIVATOR"/>
    <property type="match status" value="1"/>
</dbReference>
<dbReference type="InterPro" id="IPR036388">
    <property type="entry name" value="WH-like_DNA-bd_sf"/>
</dbReference>
<evidence type="ECO:0000256" key="2">
    <source>
        <dbReference type="ARBA" id="ARBA00023015"/>
    </source>
</evidence>
<evidence type="ECO:0000256" key="1">
    <source>
        <dbReference type="ARBA" id="ARBA00009437"/>
    </source>
</evidence>
<reference evidence="7 8" key="1">
    <citation type="submission" date="2023-09" db="EMBL/GenBank/DDBJ databases">
        <authorList>
            <person name="Rey-Velasco X."/>
        </authorList>
    </citation>
    <scope>NUCLEOTIDE SEQUENCE [LARGE SCALE GENOMIC DNA]</scope>
    <source>
        <strain evidence="7 8">F394</strain>
    </source>
</reference>
<dbReference type="PANTHER" id="PTHR30346">
    <property type="entry name" value="TRANSCRIPTIONAL DUAL REGULATOR HCAR-RELATED"/>
    <property type="match status" value="1"/>
</dbReference>
<evidence type="ECO:0000256" key="5">
    <source>
        <dbReference type="ARBA" id="ARBA00023163"/>
    </source>
</evidence>
<dbReference type="EMBL" id="JAVRHT010000037">
    <property type="protein sequence ID" value="MDT0632778.1"/>
    <property type="molecule type" value="Genomic_DNA"/>
</dbReference>
<evidence type="ECO:0000256" key="4">
    <source>
        <dbReference type="ARBA" id="ARBA00023159"/>
    </source>
</evidence>
<accession>A0ABU3BU09</accession>
<comment type="caution">
    <text evidence="7">The sequence shown here is derived from an EMBL/GenBank/DDBJ whole genome shotgun (WGS) entry which is preliminary data.</text>
</comment>
<evidence type="ECO:0000256" key="3">
    <source>
        <dbReference type="ARBA" id="ARBA00023125"/>
    </source>
</evidence>
<sequence length="311" mass="33434">MTLLQLAYAVALDRHGHFGRAAEACHVTQPALSAGVQALEAGLGAVLFDRSAHPIVPTELGRAVVAQARHVLAEAERLEDLVSEATGELAGELRVGVLSTLAPYLVPLVIAPFARRYPDVELVFEELMAEAIVDHVRRDLLDAGLTATAPPVRGIEEVPLFEEPLVGYVAPGHRLYGRAEMEPEDLSPGDVWLMREGHCFRDQALALLARGAGRPDAKAAQFESGNLETLQRIVDRGFGMTLLPWLAVQGGGSHAPESVRPFRAPAPSRTVRLVYATTLVRRHLVRAFAAEVARAVAADLPPGAVLYTPGR</sequence>
<dbReference type="InterPro" id="IPR005119">
    <property type="entry name" value="LysR_subst-bd"/>
</dbReference>
<dbReference type="InterPro" id="IPR036390">
    <property type="entry name" value="WH_DNA-bd_sf"/>
</dbReference>
<keyword evidence="3" id="KW-0238">DNA-binding</keyword>
<organism evidence="7 8">
    <name type="scientific">Rubrivirga litoralis</name>
    <dbReference type="NCBI Taxonomy" id="3075598"/>
    <lineage>
        <taxon>Bacteria</taxon>
        <taxon>Pseudomonadati</taxon>
        <taxon>Rhodothermota</taxon>
        <taxon>Rhodothermia</taxon>
        <taxon>Rhodothermales</taxon>
        <taxon>Rubricoccaceae</taxon>
        <taxon>Rubrivirga</taxon>
    </lineage>
</organism>
<evidence type="ECO:0000313" key="7">
    <source>
        <dbReference type="EMBL" id="MDT0632778.1"/>
    </source>
</evidence>
<keyword evidence="8" id="KW-1185">Reference proteome</keyword>
<feature type="domain" description="HTH lysR-type" evidence="6">
    <location>
        <begin position="1"/>
        <end position="58"/>
    </location>
</feature>
<dbReference type="Gene3D" id="1.10.10.10">
    <property type="entry name" value="Winged helix-like DNA-binding domain superfamily/Winged helix DNA-binding domain"/>
    <property type="match status" value="1"/>
</dbReference>
<evidence type="ECO:0000259" key="6">
    <source>
        <dbReference type="PROSITE" id="PS50931"/>
    </source>
</evidence>
<dbReference type="RefSeq" id="WP_311664999.1">
    <property type="nucleotide sequence ID" value="NZ_JAVRHT010000037.1"/>
</dbReference>
<gene>
    <name evidence="7" type="ORF">RM540_13540</name>
</gene>
<name>A0ABU3BU09_9BACT</name>
<dbReference type="Proteomes" id="UP001267426">
    <property type="component" value="Unassembled WGS sequence"/>
</dbReference>
<comment type="similarity">
    <text evidence="1">Belongs to the LysR transcriptional regulatory family.</text>
</comment>
<dbReference type="SUPFAM" id="SSF46785">
    <property type="entry name" value="Winged helix' DNA-binding domain"/>
    <property type="match status" value="1"/>
</dbReference>
<proteinExistence type="inferred from homology"/>